<reference evidence="1 2" key="2">
    <citation type="journal article" date="2022" name="Mol. Ecol. Resour.">
        <title>The genomes of chicory, endive, great burdock and yacon provide insights into Asteraceae paleo-polyploidization history and plant inulin production.</title>
        <authorList>
            <person name="Fan W."/>
            <person name="Wang S."/>
            <person name="Wang H."/>
            <person name="Wang A."/>
            <person name="Jiang F."/>
            <person name="Liu H."/>
            <person name="Zhao H."/>
            <person name="Xu D."/>
            <person name="Zhang Y."/>
        </authorList>
    </citation>
    <scope>NUCLEOTIDE SEQUENCE [LARGE SCALE GENOMIC DNA]</scope>
    <source>
        <strain evidence="2">cv. Yunnan</strain>
        <tissue evidence="1">Leaves</tissue>
    </source>
</reference>
<gene>
    <name evidence="1" type="ORF">L1987_58435</name>
</gene>
<dbReference type="EMBL" id="CM042036">
    <property type="protein sequence ID" value="KAI3745324.1"/>
    <property type="molecule type" value="Genomic_DNA"/>
</dbReference>
<reference evidence="2" key="1">
    <citation type="journal article" date="2022" name="Mol. Ecol. Resour.">
        <title>The genomes of chicory, endive, great burdock and yacon provide insights into Asteraceae palaeo-polyploidization history and plant inulin production.</title>
        <authorList>
            <person name="Fan W."/>
            <person name="Wang S."/>
            <person name="Wang H."/>
            <person name="Wang A."/>
            <person name="Jiang F."/>
            <person name="Liu H."/>
            <person name="Zhao H."/>
            <person name="Xu D."/>
            <person name="Zhang Y."/>
        </authorList>
    </citation>
    <scope>NUCLEOTIDE SEQUENCE [LARGE SCALE GENOMIC DNA]</scope>
    <source>
        <strain evidence="2">cv. Yunnan</strain>
    </source>
</reference>
<dbReference type="Proteomes" id="UP001056120">
    <property type="component" value="Linkage Group LG19"/>
</dbReference>
<proteinExistence type="predicted"/>
<evidence type="ECO:0000313" key="2">
    <source>
        <dbReference type="Proteomes" id="UP001056120"/>
    </source>
</evidence>
<accession>A0ACB9DFA2</accession>
<comment type="caution">
    <text evidence="1">The sequence shown here is derived from an EMBL/GenBank/DDBJ whole genome shotgun (WGS) entry which is preliminary data.</text>
</comment>
<evidence type="ECO:0000313" key="1">
    <source>
        <dbReference type="EMBL" id="KAI3745324.1"/>
    </source>
</evidence>
<keyword evidence="2" id="KW-1185">Reference proteome</keyword>
<name>A0ACB9DFA2_9ASTR</name>
<sequence length="74" mass="8450">MLIHSMCNYLFKHSIPYFPPSNSISVNLFHDHLQNRLSSKIEFSLFSIPTSRFKVVDGGGDDEGDDGTFGWWRG</sequence>
<protein>
    <submittedName>
        <fullName evidence="1">Uncharacterized protein</fullName>
    </submittedName>
</protein>
<organism evidence="1 2">
    <name type="scientific">Smallanthus sonchifolius</name>
    <dbReference type="NCBI Taxonomy" id="185202"/>
    <lineage>
        <taxon>Eukaryota</taxon>
        <taxon>Viridiplantae</taxon>
        <taxon>Streptophyta</taxon>
        <taxon>Embryophyta</taxon>
        <taxon>Tracheophyta</taxon>
        <taxon>Spermatophyta</taxon>
        <taxon>Magnoliopsida</taxon>
        <taxon>eudicotyledons</taxon>
        <taxon>Gunneridae</taxon>
        <taxon>Pentapetalae</taxon>
        <taxon>asterids</taxon>
        <taxon>campanulids</taxon>
        <taxon>Asterales</taxon>
        <taxon>Asteraceae</taxon>
        <taxon>Asteroideae</taxon>
        <taxon>Heliantheae alliance</taxon>
        <taxon>Millerieae</taxon>
        <taxon>Smallanthus</taxon>
    </lineage>
</organism>